<feature type="non-terminal residue" evidence="2">
    <location>
        <position position="1"/>
    </location>
</feature>
<name>A0A0F8Y1V4_9ZZZZ</name>
<dbReference type="AlphaFoldDB" id="A0A0F8Y1V4"/>
<keyword evidence="1" id="KW-0812">Transmembrane</keyword>
<evidence type="ECO:0000256" key="1">
    <source>
        <dbReference type="SAM" id="Phobius"/>
    </source>
</evidence>
<accession>A0A0F8Y1V4</accession>
<protein>
    <submittedName>
        <fullName evidence="2">Uncharacterized protein</fullName>
    </submittedName>
</protein>
<feature type="transmembrane region" description="Helical" evidence="1">
    <location>
        <begin position="7"/>
        <end position="32"/>
    </location>
</feature>
<comment type="caution">
    <text evidence="2">The sequence shown here is derived from an EMBL/GenBank/DDBJ whole genome shotgun (WGS) entry which is preliminary data.</text>
</comment>
<dbReference type="EMBL" id="LAZR01055945">
    <property type="protein sequence ID" value="KKK75273.1"/>
    <property type="molecule type" value="Genomic_DNA"/>
</dbReference>
<evidence type="ECO:0000313" key="2">
    <source>
        <dbReference type="EMBL" id="KKK75273.1"/>
    </source>
</evidence>
<keyword evidence="1" id="KW-0472">Membrane</keyword>
<organism evidence="2">
    <name type="scientific">marine sediment metagenome</name>
    <dbReference type="NCBI Taxonomy" id="412755"/>
    <lineage>
        <taxon>unclassified sequences</taxon>
        <taxon>metagenomes</taxon>
        <taxon>ecological metagenomes</taxon>
    </lineage>
</organism>
<sequence length="85" mass="9581">RWELMEIINWGSVTAISAFATFFPVAVVVLTLNTEVLLPFILFGPMTEQLAIQLAHRADLSTEWFEVQAQIVKDSLQSALIEFTL</sequence>
<keyword evidence="1" id="KW-1133">Transmembrane helix</keyword>
<gene>
    <name evidence="2" type="ORF">LCGC14_2875380</name>
</gene>
<proteinExistence type="predicted"/>
<reference evidence="2" key="1">
    <citation type="journal article" date="2015" name="Nature">
        <title>Complex archaea that bridge the gap between prokaryotes and eukaryotes.</title>
        <authorList>
            <person name="Spang A."/>
            <person name="Saw J.H."/>
            <person name="Jorgensen S.L."/>
            <person name="Zaremba-Niedzwiedzka K."/>
            <person name="Martijn J."/>
            <person name="Lind A.E."/>
            <person name="van Eijk R."/>
            <person name="Schleper C."/>
            <person name="Guy L."/>
            <person name="Ettema T.J."/>
        </authorList>
    </citation>
    <scope>NUCLEOTIDE SEQUENCE</scope>
</reference>